<dbReference type="AlphaFoldDB" id="A0A0M2UU41"/>
<accession>A0A0M2UU41</accession>
<keyword evidence="2" id="KW-1185">Reference proteome</keyword>
<sequence>MVLAELRRSVAETLHHGGDSDVGHLPAFLSARHADLGHAGAYRHVTADECGAPGGAALLAVVIGERQTFPCKAVNVGRLVTHHTAIVVADVPGADVITPDDENVGLFALVSGNRMACVKK</sequence>
<dbReference type="Proteomes" id="UP000034954">
    <property type="component" value="Unassembled WGS sequence"/>
</dbReference>
<reference evidence="1 2" key="1">
    <citation type="journal article" date="2013" name="BMC Microbiol.">
        <title>Identification of the type II cytochrome c maturation pathway in anammox bacteria by comparative genomics.</title>
        <authorList>
            <person name="Ferousi C."/>
            <person name="Speth D.R."/>
            <person name="Reimann J."/>
            <person name="Op den Camp H.J."/>
            <person name="Allen J.W."/>
            <person name="Keltjens J.T."/>
            <person name="Jetten M.S."/>
        </authorList>
    </citation>
    <scope>NUCLEOTIDE SEQUENCE [LARGE SCALE GENOMIC DNA]</scope>
    <source>
        <strain evidence="1">RU1</strain>
    </source>
</reference>
<name>A0A0M2UU41_9BACT</name>
<gene>
    <name evidence="1" type="ORF">BROFUL_01941</name>
</gene>
<evidence type="ECO:0000313" key="2">
    <source>
        <dbReference type="Proteomes" id="UP000034954"/>
    </source>
</evidence>
<proteinExistence type="predicted"/>
<comment type="caution">
    <text evidence="1">The sequence shown here is derived from an EMBL/GenBank/DDBJ whole genome shotgun (WGS) entry which is preliminary data.</text>
</comment>
<evidence type="ECO:0000313" key="1">
    <source>
        <dbReference type="EMBL" id="KKO19342.1"/>
    </source>
</evidence>
<dbReference type="EMBL" id="LAQJ01000199">
    <property type="protein sequence ID" value="KKO19342.1"/>
    <property type="molecule type" value="Genomic_DNA"/>
</dbReference>
<organism evidence="1 2">
    <name type="scientific">Candidatus Brocadia fulgida</name>
    <dbReference type="NCBI Taxonomy" id="380242"/>
    <lineage>
        <taxon>Bacteria</taxon>
        <taxon>Pseudomonadati</taxon>
        <taxon>Planctomycetota</taxon>
        <taxon>Candidatus Brocadiia</taxon>
        <taxon>Candidatus Brocadiales</taxon>
        <taxon>Candidatus Brocadiaceae</taxon>
        <taxon>Candidatus Brocadia</taxon>
    </lineage>
</organism>
<protein>
    <submittedName>
        <fullName evidence="1">Uncharacterized protein</fullName>
    </submittedName>
</protein>